<sequence length="258" mass="29248">MTTIEGIIFDWAGTTVDYGCFAPVQAFKETFLNFDINVTMDEIREPMGTLKWDHIKTMLYMPKINQQFQDKNGRNFTDKDVDAFHNEFVKKLDVSLVSHTELKPDTLECMKRLRSQGIKIGSTTGFTSEMMAVIPKEANAQGYTPDEVVTPDQVGGYGRPYPYMIFENMKRLELKETHKVIKIGDTISDIQEGVNAGVITIGILEGSSMLGLSIEEYNQLSENDKNEKFAVISQKYREAGAQYIVKNLLDLIELISYL</sequence>
<protein>
    <recommendedName>
        <fullName evidence="2">Phosphonoacetaldehyde hydrolase</fullName>
        <shortName evidence="2">Phosphonatase</shortName>
        <ecNumber evidence="2">3.11.1.1</ecNumber>
    </recommendedName>
    <alternativeName>
        <fullName evidence="2">Phosphonoacetaldehyde phosphonohydrolase</fullName>
    </alternativeName>
</protein>
<dbReference type="Gene3D" id="1.10.150.240">
    <property type="entry name" value="Putative phosphatase, domain 2"/>
    <property type="match status" value="1"/>
</dbReference>
<comment type="cofactor">
    <cofactor evidence="2">
        <name>Mg(2+)</name>
        <dbReference type="ChEBI" id="CHEBI:18420"/>
    </cofactor>
    <text evidence="2">Binds 1 Mg(2+) ion per subunit.</text>
</comment>
<dbReference type="GO" id="GO:0000287">
    <property type="term" value="F:magnesium ion binding"/>
    <property type="evidence" value="ECO:0007669"/>
    <property type="project" value="UniProtKB-UniRule"/>
</dbReference>
<comment type="caution">
    <text evidence="3">The sequence shown here is derived from an EMBL/GenBank/DDBJ whole genome shotgun (WGS) entry which is preliminary data.</text>
</comment>
<dbReference type="GO" id="GO:0006281">
    <property type="term" value="P:DNA repair"/>
    <property type="evidence" value="ECO:0007669"/>
    <property type="project" value="TreeGrafter"/>
</dbReference>
<comment type="similarity">
    <text evidence="2">Belongs to the HAD-like hydrolase superfamily. PhnX family.</text>
</comment>
<comment type="subunit">
    <text evidence="2">Homodimer.</text>
</comment>
<dbReference type="Gene3D" id="3.40.50.1000">
    <property type="entry name" value="HAD superfamily/HAD-like"/>
    <property type="match status" value="1"/>
</dbReference>
<dbReference type="SFLD" id="SFLDS00003">
    <property type="entry name" value="Haloacid_Dehalogenase"/>
    <property type="match status" value="1"/>
</dbReference>
<comment type="function">
    <text evidence="2">Involved in phosphonate degradation.</text>
</comment>
<dbReference type="EC" id="3.11.1.1" evidence="2"/>
<keyword evidence="2" id="KW-0460">Magnesium</keyword>
<comment type="catalytic activity">
    <reaction evidence="2">
        <text>phosphonoacetaldehyde + H2O = acetaldehyde + phosphate + H(+)</text>
        <dbReference type="Rhea" id="RHEA:18905"/>
        <dbReference type="ChEBI" id="CHEBI:15343"/>
        <dbReference type="ChEBI" id="CHEBI:15377"/>
        <dbReference type="ChEBI" id="CHEBI:15378"/>
        <dbReference type="ChEBI" id="CHEBI:43474"/>
        <dbReference type="ChEBI" id="CHEBI:58383"/>
        <dbReference type="EC" id="3.11.1.1"/>
    </reaction>
</comment>
<feature type="binding site" evidence="2">
    <location>
        <position position="12"/>
    </location>
    <ligand>
        <name>Mg(2+)</name>
        <dbReference type="ChEBI" id="CHEBI:18420"/>
    </ligand>
</feature>
<evidence type="ECO:0000313" key="4">
    <source>
        <dbReference type="Proteomes" id="UP000189970"/>
    </source>
</evidence>
<evidence type="ECO:0000313" key="3">
    <source>
        <dbReference type="EMBL" id="OPF87112.1"/>
    </source>
</evidence>
<dbReference type="GO" id="GO:0008967">
    <property type="term" value="F:phosphoglycolate phosphatase activity"/>
    <property type="evidence" value="ECO:0007669"/>
    <property type="project" value="TreeGrafter"/>
</dbReference>
<dbReference type="SFLD" id="SFLDG01129">
    <property type="entry name" value="C1.5:_HAD__Beta-PGM__Phosphata"/>
    <property type="match status" value="1"/>
</dbReference>
<dbReference type="NCBIfam" id="TIGR01422">
    <property type="entry name" value="phosphonatase"/>
    <property type="match status" value="1"/>
</dbReference>
<feature type="active site" description="Nucleophile" evidence="2">
    <location>
        <position position="10"/>
    </location>
</feature>
<keyword evidence="2" id="KW-0479">Metal-binding</keyword>
<dbReference type="Pfam" id="PF00702">
    <property type="entry name" value="Hydrolase"/>
    <property type="match status" value="1"/>
</dbReference>
<dbReference type="GO" id="GO:0019700">
    <property type="term" value="P:organic phosphonate catabolic process"/>
    <property type="evidence" value="ECO:0007669"/>
    <property type="project" value="InterPro"/>
</dbReference>
<dbReference type="InterPro" id="IPR006323">
    <property type="entry name" value="Phosphonoacetald_hydro"/>
</dbReference>
<dbReference type="PANTHER" id="PTHR43434:SF19">
    <property type="entry name" value="PHOSPHONOACETALDEHYDE HYDROLASE"/>
    <property type="match status" value="1"/>
</dbReference>
<dbReference type="Proteomes" id="UP000189970">
    <property type="component" value="Unassembled WGS sequence"/>
</dbReference>
<feature type="active site" description="Schiff-base intermediate with substrate" evidence="2">
    <location>
        <position position="51"/>
    </location>
</feature>
<dbReference type="InterPro" id="IPR023198">
    <property type="entry name" value="PGP-like_dom2"/>
</dbReference>
<feature type="binding site" evidence="2">
    <location>
        <position position="10"/>
    </location>
    <ligand>
        <name>Mg(2+)</name>
        <dbReference type="ChEBI" id="CHEBI:18420"/>
    </ligand>
</feature>
<accession>A0A1V4DF50</accession>
<evidence type="ECO:0000256" key="2">
    <source>
        <dbReference type="HAMAP-Rule" id="MF_01375"/>
    </source>
</evidence>
<dbReference type="HAMAP" id="MF_01375">
    <property type="entry name" value="PhnX"/>
    <property type="match status" value="1"/>
</dbReference>
<name>A0A1V4DF50_9ENTE</name>
<dbReference type="InterPro" id="IPR023214">
    <property type="entry name" value="HAD_sf"/>
</dbReference>
<dbReference type="PANTHER" id="PTHR43434">
    <property type="entry name" value="PHOSPHOGLYCOLATE PHOSPHATASE"/>
    <property type="match status" value="1"/>
</dbReference>
<dbReference type="RefSeq" id="WP_079345339.1">
    <property type="nucleotide sequence ID" value="NZ_MVAB01000001.1"/>
</dbReference>
<gene>
    <name evidence="2" type="primary">phnX</name>
    <name evidence="3" type="ORF">BW731_02270</name>
</gene>
<dbReference type="InterPro" id="IPR050155">
    <property type="entry name" value="HAD-like_hydrolase_sf"/>
</dbReference>
<organism evidence="3 4">
    <name type="scientific">Vagococcus martis</name>
    <dbReference type="NCBI Taxonomy" id="1768210"/>
    <lineage>
        <taxon>Bacteria</taxon>
        <taxon>Bacillati</taxon>
        <taxon>Bacillota</taxon>
        <taxon>Bacilli</taxon>
        <taxon>Lactobacillales</taxon>
        <taxon>Enterococcaceae</taxon>
        <taxon>Vagococcus</taxon>
    </lineage>
</organism>
<dbReference type="SUPFAM" id="SSF56784">
    <property type="entry name" value="HAD-like"/>
    <property type="match status" value="1"/>
</dbReference>
<feature type="binding site" evidence="2">
    <location>
        <position position="185"/>
    </location>
    <ligand>
        <name>Mg(2+)</name>
        <dbReference type="ChEBI" id="CHEBI:18420"/>
    </ligand>
</feature>
<reference evidence="3 4" key="1">
    <citation type="submission" date="2017-02" db="EMBL/GenBank/DDBJ databases">
        <title>Vagococcus cremeus sp. nov., isolated from the small intestine of a marten, Martes flavigula.</title>
        <authorList>
            <person name="Tak E.J."/>
            <person name="Bae J.-W."/>
        </authorList>
    </citation>
    <scope>NUCLEOTIDE SEQUENCE [LARGE SCALE GENOMIC DNA]</scope>
    <source>
        <strain evidence="3 4">D7T301</strain>
    </source>
</reference>
<dbReference type="GO" id="GO:0005829">
    <property type="term" value="C:cytosol"/>
    <property type="evidence" value="ECO:0007669"/>
    <property type="project" value="TreeGrafter"/>
</dbReference>
<keyword evidence="4" id="KW-1185">Reference proteome</keyword>
<keyword evidence="2 3" id="KW-0378">Hydrolase</keyword>
<keyword evidence="1 2" id="KW-0704">Schiff base</keyword>
<proteinExistence type="inferred from homology"/>
<dbReference type="InterPro" id="IPR036412">
    <property type="entry name" value="HAD-like_sf"/>
</dbReference>
<dbReference type="GO" id="GO:0050194">
    <property type="term" value="F:phosphonoacetaldehyde hydrolase activity"/>
    <property type="evidence" value="ECO:0007669"/>
    <property type="project" value="UniProtKB-UniRule"/>
</dbReference>
<dbReference type="AlphaFoldDB" id="A0A1V4DF50"/>
<dbReference type="SFLD" id="SFLDG01135">
    <property type="entry name" value="C1.5.6:_HAD__Beta-PGM__Phospha"/>
    <property type="match status" value="1"/>
</dbReference>
<dbReference type="EMBL" id="MVAB01000001">
    <property type="protein sequence ID" value="OPF87112.1"/>
    <property type="molecule type" value="Genomic_DNA"/>
</dbReference>
<evidence type="ECO:0000256" key="1">
    <source>
        <dbReference type="ARBA" id="ARBA00023270"/>
    </source>
</evidence>